<feature type="chain" id="PRO_5042882708" description="Antistasin-like domain-containing protein" evidence="1">
    <location>
        <begin position="20"/>
        <end position="147"/>
    </location>
</feature>
<keyword evidence="4" id="KW-1185">Reference proteome</keyword>
<dbReference type="GO" id="GO:0004867">
    <property type="term" value="F:serine-type endopeptidase inhibitor activity"/>
    <property type="evidence" value="ECO:0007669"/>
    <property type="project" value="InterPro"/>
</dbReference>
<comment type="caution">
    <text evidence="3">The sequence shown here is derived from an EMBL/GenBank/DDBJ whole genome shotgun (WGS) entry which is preliminary data.</text>
</comment>
<protein>
    <recommendedName>
        <fullName evidence="2">Antistasin-like domain-containing protein</fullName>
    </recommendedName>
</protein>
<evidence type="ECO:0000259" key="2">
    <source>
        <dbReference type="Pfam" id="PF02822"/>
    </source>
</evidence>
<dbReference type="Proteomes" id="UP001329430">
    <property type="component" value="Chromosome 2"/>
</dbReference>
<sequence length="147" mass="15864">MSGIAKLLLLQLTVFHAHAALKGMDVCRLHCPYGNEIDENGDGICRCIDHCNPGPCSKDQTCIIEELSCPTGDCGIRVKCIKTCPLQLPCHQWMKCAYGIAVDCDNCPTCSCNDPCAGIVCPKNQHCSVDVCSDLNCQRLTASCKAI</sequence>
<evidence type="ECO:0000313" key="4">
    <source>
        <dbReference type="Proteomes" id="UP001329430"/>
    </source>
</evidence>
<feature type="signal peptide" evidence="1">
    <location>
        <begin position="1"/>
        <end position="19"/>
    </location>
</feature>
<proteinExistence type="predicted"/>
<evidence type="ECO:0000313" key="3">
    <source>
        <dbReference type="EMBL" id="KAK5648501.1"/>
    </source>
</evidence>
<reference evidence="3 4" key="1">
    <citation type="journal article" date="2024" name="Insects">
        <title>An Improved Chromosome-Level Genome Assembly of the Firefly Pyrocoelia pectoralis.</title>
        <authorList>
            <person name="Fu X."/>
            <person name="Meyer-Rochow V.B."/>
            <person name="Ballantyne L."/>
            <person name="Zhu X."/>
        </authorList>
    </citation>
    <scope>NUCLEOTIDE SEQUENCE [LARGE SCALE GENOMIC DNA]</scope>
    <source>
        <strain evidence="3">XCY_ONT2</strain>
    </source>
</reference>
<gene>
    <name evidence="3" type="ORF">RI129_003393</name>
</gene>
<feature type="domain" description="Antistasin-like" evidence="2">
    <location>
        <begin position="27"/>
        <end position="47"/>
    </location>
</feature>
<keyword evidence="1" id="KW-0732">Signal</keyword>
<dbReference type="EMBL" id="JAVRBK010000002">
    <property type="protein sequence ID" value="KAK5648501.1"/>
    <property type="molecule type" value="Genomic_DNA"/>
</dbReference>
<name>A0AAN7ZUG3_9COLE</name>
<dbReference type="Gene3D" id="2.10.22.10">
    <property type="entry name" value="Antistasin, domain 1"/>
    <property type="match status" value="1"/>
</dbReference>
<evidence type="ECO:0000256" key="1">
    <source>
        <dbReference type="SAM" id="SignalP"/>
    </source>
</evidence>
<accession>A0AAN7ZUG3</accession>
<dbReference type="AlphaFoldDB" id="A0AAN7ZUG3"/>
<organism evidence="3 4">
    <name type="scientific">Pyrocoelia pectoralis</name>
    <dbReference type="NCBI Taxonomy" id="417401"/>
    <lineage>
        <taxon>Eukaryota</taxon>
        <taxon>Metazoa</taxon>
        <taxon>Ecdysozoa</taxon>
        <taxon>Arthropoda</taxon>
        <taxon>Hexapoda</taxon>
        <taxon>Insecta</taxon>
        <taxon>Pterygota</taxon>
        <taxon>Neoptera</taxon>
        <taxon>Endopterygota</taxon>
        <taxon>Coleoptera</taxon>
        <taxon>Polyphaga</taxon>
        <taxon>Elateriformia</taxon>
        <taxon>Elateroidea</taxon>
        <taxon>Lampyridae</taxon>
        <taxon>Lampyrinae</taxon>
        <taxon>Pyrocoelia</taxon>
    </lineage>
</organism>
<dbReference type="InterPro" id="IPR004094">
    <property type="entry name" value="Antistasin-like"/>
</dbReference>
<dbReference type="Pfam" id="PF02822">
    <property type="entry name" value="Antistasin"/>
    <property type="match status" value="1"/>
</dbReference>